<keyword evidence="4" id="KW-0378">Hydrolase</keyword>
<dbReference type="InterPro" id="IPR000014">
    <property type="entry name" value="PAS"/>
</dbReference>
<proteinExistence type="predicted"/>
<gene>
    <name evidence="4" type="primary">gmr_2</name>
    <name evidence="4" type="ORF">NCTC1542_06816</name>
</gene>
<dbReference type="PROSITE" id="PS50887">
    <property type="entry name" value="GGDEF"/>
    <property type="match status" value="1"/>
</dbReference>
<dbReference type="NCBIfam" id="TIGR00229">
    <property type="entry name" value="sensory_box"/>
    <property type="match status" value="3"/>
</dbReference>
<dbReference type="InterPro" id="IPR000160">
    <property type="entry name" value="GGDEF_dom"/>
</dbReference>
<dbReference type="NCBIfam" id="TIGR00254">
    <property type="entry name" value="GGDEF"/>
    <property type="match status" value="1"/>
</dbReference>
<dbReference type="PANTHER" id="PTHR44757:SF2">
    <property type="entry name" value="BIOFILM ARCHITECTURE MAINTENANCE PROTEIN MBAA"/>
    <property type="match status" value="1"/>
</dbReference>
<dbReference type="InterPro" id="IPR052155">
    <property type="entry name" value="Biofilm_reg_signaling"/>
</dbReference>
<dbReference type="PANTHER" id="PTHR44757">
    <property type="entry name" value="DIGUANYLATE CYCLASE DGCP"/>
    <property type="match status" value="1"/>
</dbReference>
<dbReference type="InterPro" id="IPR013656">
    <property type="entry name" value="PAS_4"/>
</dbReference>
<feature type="domain" description="PAS" evidence="2">
    <location>
        <begin position="238"/>
        <end position="316"/>
    </location>
</feature>
<dbReference type="InterPro" id="IPR013767">
    <property type="entry name" value="PAS_fold"/>
</dbReference>
<evidence type="ECO:0000256" key="1">
    <source>
        <dbReference type="SAM" id="MobiDB-lite"/>
    </source>
</evidence>
<dbReference type="InterPro" id="IPR029787">
    <property type="entry name" value="Nucleotide_cyclase"/>
</dbReference>
<dbReference type="Gene3D" id="3.30.450.20">
    <property type="entry name" value="PAS domain"/>
    <property type="match status" value="3"/>
</dbReference>
<evidence type="ECO:0000313" key="5">
    <source>
        <dbReference type="Proteomes" id="UP000255389"/>
    </source>
</evidence>
<dbReference type="SMART" id="SM00091">
    <property type="entry name" value="PAS"/>
    <property type="match status" value="3"/>
</dbReference>
<accession>A0A378WFB2</accession>
<dbReference type="FunFam" id="3.30.70.270:FF:000001">
    <property type="entry name" value="Diguanylate cyclase domain protein"/>
    <property type="match status" value="1"/>
</dbReference>
<dbReference type="GO" id="GO:0006355">
    <property type="term" value="P:regulation of DNA-templated transcription"/>
    <property type="evidence" value="ECO:0007669"/>
    <property type="project" value="InterPro"/>
</dbReference>
<dbReference type="Pfam" id="PF13426">
    <property type="entry name" value="PAS_9"/>
    <property type="match status" value="1"/>
</dbReference>
<dbReference type="InterPro" id="IPR043128">
    <property type="entry name" value="Rev_trsase/Diguanyl_cyclase"/>
</dbReference>
<feature type="domain" description="GGDEF" evidence="3">
    <location>
        <begin position="401"/>
        <end position="535"/>
    </location>
</feature>
<dbReference type="GO" id="GO:0071111">
    <property type="term" value="F:cyclic-guanylate-specific phosphodiesterase activity"/>
    <property type="evidence" value="ECO:0007669"/>
    <property type="project" value="UniProtKB-EC"/>
</dbReference>
<dbReference type="CDD" id="cd01949">
    <property type="entry name" value="GGDEF"/>
    <property type="match status" value="1"/>
</dbReference>
<evidence type="ECO:0000259" key="3">
    <source>
        <dbReference type="PROSITE" id="PS50887"/>
    </source>
</evidence>
<dbReference type="AlphaFoldDB" id="A0A378WFB2"/>
<protein>
    <submittedName>
        <fullName evidence="4">Regulatory protein</fullName>
        <ecNumber evidence="4">3.1.4.52</ecNumber>
    </submittedName>
</protein>
<dbReference type="SMART" id="SM00267">
    <property type="entry name" value="GGDEF"/>
    <property type="match status" value="1"/>
</dbReference>
<evidence type="ECO:0000259" key="2">
    <source>
        <dbReference type="PROSITE" id="PS50112"/>
    </source>
</evidence>
<dbReference type="PROSITE" id="PS50112">
    <property type="entry name" value="PAS"/>
    <property type="match status" value="1"/>
</dbReference>
<name>A0A378WFB2_MYCFO</name>
<sequence length="575" mass="62580">MGHGGQRVDESAERRFRQLIDHCPDAIVVHQHGKLVYINTAGVRWMAAQTAEQLVGYDITRFVHPDSIGPMLSRIHALRHEGDVSAPSEAKMLRFDGTTLDVEAVSVLTTWDGAPAYQVIFRDVTAHKAAQATLRYQAALVDHASDAIIATTGTGVVTSWNRAAEVIYRYRAEHALGRPVSDLVGAPLNPADILNAGGMTLSMHRAQDGSRLFMRVSAAAMEDGFVLLCSDQTAVRRAEQHFQAVVSSLEEGVIVIDRHGRPKTANPAAHRILGIKPGDLLHGNLNKKTHTYQLYDTDGQQLANPQFLITETLRTGQPITGHIIGVGIPDRQRIWLSVNCRLLNPLDPADRAILISFSDVTEQRSATERLAYQAAHDPLTELPNRAHIEERIARLQQAGETPAAVLFIDLDDFKKINDSLGHEAGDNAIRITAQRLRSAVRDVDIVGRLGGDEFIVLLTGELSRTELQAIADRILESVGAVMVVAGAALRISASIGIVATGLDKRRDITEMLRHADLAMYTAKAQGRHTRHFFDEPTEPHMEARPSAATPPSAGAPSQEPAGAAADEDLQDPTPV</sequence>
<reference evidence="4 5" key="1">
    <citation type="submission" date="2018-06" db="EMBL/GenBank/DDBJ databases">
        <authorList>
            <consortium name="Pathogen Informatics"/>
            <person name="Doyle S."/>
        </authorList>
    </citation>
    <scope>NUCLEOTIDE SEQUENCE [LARGE SCALE GENOMIC DNA]</scope>
    <source>
        <strain evidence="4 5">NCTC1542</strain>
    </source>
</reference>
<feature type="compositionally biased region" description="Low complexity" evidence="1">
    <location>
        <begin position="545"/>
        <end position="557"/>
    </location>
</feature>
<feature type="compositionally biased region" description="Acidic residues" evidence="1">
    <location>
        <begin position="565"/>
        <end position="575"/>
    </location>
</feature>
<dbReference type="Pfam" id="PF00989">
    <property type="entry name" value="PAS"/>
    <property type="match status" value="1"/>
</dbReference>
<dbReference type="SUPFAM" id="SSF55073">
    <property type="entry name" value="Nucleotide cyclase"/>
    <property type="match status" value="1"/>
</dbReference>
<dbReference type="CDD" id="cd00130">
    <property type="entry name" value="PAS"/>
    <property type="match status" value="2"/>
</dbReference>
<dbReference type="Pfam" id="PF08448">
    <property type="entry name" value="PAS_4"/>
    <property type="match status" value="1"/>
</dbReference>
<dbReference type="EMBL" id="UGQY01000006">
    <property type="protein sequence ID" value="SUA31462.1"/>
    <property type="molecule type" value="Genomic_DNA"/>
</dbReference>
<organism evidence="4 5">
    <name type="scientific">Mycolicibacterium fortuitum</name>
    <name type="common">Mycobacterium fortuitum</name>
    <dbReference type="NCBI Taxonomy" id="1766"/>
    <lineage>
        <taxon>Bacteria</taxon>
        <taxon>Bacillati</taxon>
        <taxon>Actinomycetota</taxon>
        <taxon>Actinomycetes</taxon>
        <taxon>Mycobacteriales</taxon>
        <taxon>Mycobacteriaceae</taxon>
        <taxon>Mycolicibacterium</taxon>
    </lineage>
</organism>
<dbReference type="EC" id="3.1.4.52" evidence="4"/>
<dbReference type="Pfam" id="PF00990">
    <property type="entry name" value="GGDEF"/>
    <property type="match status" value="1"/>
</dbReference>
<evidence type="ECO:0000313" key="4">
    <source>
        <dbReference type="EMBL" id="SUA31462.1"/>
    </source>
</evidence>
<dbReference type="SUPFAM" id="SSF55785">
    <property type="entry name" value="PYP-like sensor domain (PAS domain)"/>
    <property type="match status" value="3"/>
</dbReference>
<feature type="region of interest" description="Disordered" evidence="1">
    <location>
        <begin position="536"/>
        <end position="575"/>
    </location>
</feature>
<dbReference type="Proteomes" id="UP000255389">
    <property type="component" value="Unassembled WGS sequence"/>
</dbReference>
<dbReference type="Gene3D" id="3.30.70.270">
    <property type="match status" value="1"/>
</dbReference>
<dbReference type="InterPro" id="IPR035965">
    <property type="entry name" value="PAS-like_dom_sf"/>
</dbReference>